<evidence type="ECO:0000313" key="3">
    <source>
        <dbReference type="EMBL" id="SNX46175.1"/>
    </source>
</evidence>
<keyword evidence="1" id="KW-0732">Signal</keyword>
<evidence type="ECO:0000256" key="1">
    <source>
        <dbReference type="SAM" id="SignalP"/>
    </source>
</evidence>
<feature type="signal peptide" evidence="1">
    <location>
        <begin position="1"/>
        <end position="19"/>
    </location>
</feature>
<dbReference type="SUPFAM" id="SSF53850">
    <property type="entry name" value="Periplasmic binding protein-like II"/>
    <property type="match status" value="1"/>
</dbReference>
<proteinExistence type="predicted"/>
<evidence type="ECO:0000313" key="4">
    <source>
        <dbReference type="Proteomes" id="UP000219042"/>
    </source>
</evidence>
<reference evidence="4" key="1">
    <citation type="submission" date="2016-09" db="EMBL/GenBank/DDBJ databases">
        <authorList>
            <person name="Varghese N."/>
            <person name="Submissions S."/>
        </authorList>
    </citation>
    <scope>NUCLEOTIDE SEQUENCE [LARGE SCALE GENOMIC DNA]</scope>
    <source>
        <strain evidence="4">ANC 4466</strain>
    </source>
</reference>
<gene>
    <name evidence="3" type="ORF">SAMN05421731_1093</name>
</gene>
<dbReference type="EMBL" id="OANT01000009">
    <property type="protein sequence ID" value="SNX46175.1"/>
    <property type="molecule type" value="Genomic_DNA"/>
</dbReference>
<dbReference type="Proteomes" id="UP000219042">
    <property type="component" value="Unassembled WGS sequence"/>
</dbReference>
<dbReference type="PANTHER" id="PTHR30024:SF48">
    <property type="entry name" value="ABC TRANSPORTER SUBSTRATE-BINDING PROTEIN"/>
    <property type="match status" value="1"/>
</dbReference>
<name>A0A240EE22_9GAMM</name>
<dbReference type="PANTHER" id="PTHR30024">
    <property type="entry name" value="ALIPHATIC SULFONATES-BINDING PROTEIN-RELATED"/>
    <property type="match status" value="1"/>
</dbReference>
<accession>A0A240EE22</accession>
<sequence>MRFYVIKIALLAICATLMACSQNKNTSSSESSINTQAALNYEDILKQVQQVTPEQMKGVTINVIDGLFGSLQLKPAGLDDTPYQINFIQAMNASDQMALLLSGRADLNVYGDISFAGIVAADVPLTIVHGMQRPAKPCGIAVRKDSPITSITQLKGKNIANTTGFSSEIIAIRAFKEYGLNFFKDANVIEMKTLADARLAFLNGRVDAWVGCHEAYNGTILDGYARSLVDGEDGRWIGQNYWGIHHNAFKDIVRLAAVLDYIKRVDQSFEWANANPEQLGEIMAKVFKTDAPPLQRYMKWSGSSYGIPVDLAMINGLQATYDLEAEIGRLPKGKSVQSYFTEAFNPYFK</sequence>
<dbReference type="RefSeq" id="WP_097079925.1">
    <property type="nucleotide sequence ID" value="NZ_BAABHT010000014.1"/>
</dbReference>
<dbReference type="Gene3D" id="3.40.190.10">
    <property type="entry name" value="Periplasmic binding protein-like II"/>
    <property type="match status" value="2"/>
</dbReference>
<organism evidence="3 4">
    <name type="scientific">Acinetobacter puyangensis</name>
    <dbReference type="NCBI Taxonomy" id="1096779"/>
    <lineage>
        <taxon>Bacteria</taxon>
        <taxon>Pseudomonadati</taxon>
        <taxon>Pseudomonadota</taxon>
        <taxon>Gammaproteobacteria</taxon>
        <taxon>Moraxellales</taxon>
        <taxon>Moraxellaceae</taxon>
        <taxon>Acinetobacter</taxon>
    </lineage>
</organism>
<keyword evidence="4" id="KW-1185">Reference proteome</keyword>
<dbReference type="PROSITE" id="PS51257">
    <property type="entry name" value="PROKAR_LIPOPROTEIN"/>
    <property type="match status" value="1"/>
</dbReference>
<feature type="domain" description="SsuA/THI5-like" evidence="2">
    <location>
        <begin position="85"/>
        <end position="222"/>
    </location>
</feature>
<protein>
    <submittedName>
        <fullName evidence="3">ABC-type nitrate/sulfonate/bicarbonate transport system, substrate-binding protein</fullName>
    </submittedName>
</protein>
<dbReference type="Pfam" id="PF09084">
    <property type="entry name" value="NMT1"/>
    <property type="match status" value="1"/>
</dbReference>
<dbReference type="InterPro" id="IPR015168">
    <property type="entry name" value="SsuA/THI5"/>
</dbReference>
<dbReference type="AlphaFoldDB" id="A0A240EE22"/>
<evidence type="ECO:0000259" key="2">
    <source>
        <dbReference type="Pfam" id="PF09084"/>
    </source>
</evidence>
<feature type="chain" id="PRO_5012828418" evidence="1">
    <location>
        <begin position="20"/>
        <end position="349"/>
    </location>
</feature>
<dbReference type="OrthoDB" id="286202at2"/>